<name>A0ABX4H546_9BACT</name>
<keyword evidence="3" id="KW-1185">Reference proteome</keyword>
<accession>A0ABX4H546</accession>
<gene>
    <name evidence="2" type="ORF">CJF60_04135</name>
</gene>
<keyword evidence="1" id="KW-0812">Transmembrane</keyword>
<reference evidence="2" key="1">
    <citation type="submission" date="2017-08" db="EMBL/GenBank/DDBJ databases">
        <authorList>
            <person name="Alvarez-Ponce D."/>
            <person name="Weitzman C.L."/>
            <person name="Tillett R.L."/>
            <person name="Sandmeier F.C."/>
            <person name="Tracy C.R."/>
        </authorList>
    </citation>
    <scope>NUCLEOTIDE SEQUENCE [LARGE SCALE GENOMIC DNA]</scope>
    <source>
        <strain evidence="2">PS6</strain>
    </source>
</reference>
<proteinExistence type="predicted"/>
<feature type="transmembrane region" description="Helical" evidence="1">
    <location>
        <begin position="119"/>
        <end position="141"/>
    </location>
</feature>
<protein>
    <submittedName>
        <fullName evidence="2">Uncharacterized protein</fullName>
    </submittedName>
</protein>
<keyword evidence="1" id="KW-0472">Membrane</keyword>
<evidence type="ECO:0000313" key="3">
    <source>
        <dbReference type="Proteomes" id="UP000217033"/>
    </source>
</evidence>
<dbReference type="RefSeq" id="WP_084232204.1">
    <property type="nucleotide sequence ID" value="NZ_NQMN01000002.1"/>
</dbReference>
<dbReference type="EMBL" id="NQMN01000002">
    <property type="protein sequence ID" value="PAF54898.1"/>
    <property type="molecule type" value="Genomic_DNA"/>
</dbReference>
<evidence type="ECO:0000313" key="2">
    <source>
        <dbReference type="EMBL" id="PAF54898.1"/>
    </source>
</evidence>
<dbReference type="Proteomes" id="UP000217033">
    <property type="component" value="Unassembled WGS sequence"/>
</dbReference>
<organism evidence="2 3">
    <name type="scientific">Mycoplasmopsis agassizii</name>
    <dbReference type="NCBI Taxonomy" id="33922"/>
    <lineage>
        <taxon>Bacteria</taxon>
        <taxon>Bacillati</taxon>
        <taxon>Mycoplasmatota</taxon>
        <taxon>Mycoplasmoidales</taxon>
        <taxon>Metamycoplasmataceae</taxon>
        <taxon>Mycoplasmopsis</taxon>
    </lineage>
</organism>
<feature type="transmembrane region" description="Helical" evidence="1">
    <location>
        <begin position="78"/>
        <end position="99"/>
    </location>
</feature>
<feature type="transmembrane region" description="Helical" evidence="1">
    <location>
        <begin position="23"/>
        <end position="50"/>
    </location>
</feature>
<comment type="caution">
    <text evidence="2">The sequence shown here is derived from an EMBL/GenBank/DDBJ whole genome shotgun (WGS) entry which is preliminary data.</text>
</comment>
<keyword evidence="1" id="KW-1133">Transmembrane helix</keyword>
<sequence>MIAIRTDVISDQINQQFNYSLSWGLFSISILGLVAILFWPILFYFITIFLSERNNKILRKSEFLSFKKSHYKSLKMDVLIKLSIFISLSSISLFITWIMPLVASFNAEVYISLTGHYSTIGYIGIGIYGFSALFYILISFINLRKFFENSIDYSDEVVKNVIKKLATHLKPLALADKTIKAEEISYIEYINYCKEAKTNQEKYDRLLNVYFKFTKKHNKKMDLETERKFLISLIKEANFN</sequence>
<evidence type="ECO:0000256" key="1">
    <source>
        <dbReference type="SAM" id="Phobius"/>
    </source>
</evidence>